<feature type="transmembrane region" description="Helical" evidence="1">
    <location>
        <begin position="119"/>
        <end position="139"/>
    </location>
</feature>
<dbReference type="Proteomes" id="UP000800093">
    <property type="component" value="Unassembled WGS sequence"/>
</dbReference>
<feature type="transmembrane region" description="Helical" evidence="1">
    <location>
        <begin position="50"/>
        <end position="71"/>
    </location>
</feature>
<gene>
    <name evidence="2" type="ORF">CC78DRAFT_587368</name>
</gene>
<accession>A0A9P4JXI8</accession>
<keyword evidence="1" id="KW-0472">Membrane</keyword>
<proteinExistence type="predicted"/>
<comment type="caution">
    <text evidence="2">The sequence shown here is derived from an EMBL/GenBank/DDBJ whole genome shotgun (WGS) entry which is preliminary data.</text>
</comment>
<reference evidence="3" key="1">
    <citation type="journal article" date="2020" name="Stud. Mycol.">
        <title>101 Dothideomycetes genomes: A test case for predicting lifestyles and emergence of pathogens.</title>
        <authorList>
            <person name="Haridas S."/>
            <person name="Albert R."/>
            <person name="Binder M."/>
            <person name="Bloem J."/>
            <person name="LaButti K."/>
            <person name="Salamov A."/>
            <person name="Andreopoulos B."/>
            <person name="Baker S."/>
            <person name="Barry K."/>
            <person name="Bills G."/>
            <person name="Bluhm B."/>
            <person name="Cannon C."/>
            <person name="Castanera R."/>
            <person name="Culley D."/>
            <person name="Daum C."/>
            <person name="Ezra D."/>
            <person name="Gonzalez J."/>
            <person name="Henrissat B."/>
            <person name="Kuo A."/>
            <person name="Liang C."/>
            <person name="Lipzen A."/>
            <person name="Lutzoni F."/>
            <person name="Magnuson J."/>
            <person name="Mondo S."/>
            <person name="Nolan M."/>
            <person name="Ohm R."/>
            <person name="Pangilinan J."/>
            <person name="Park H.-J."/>
            <person name="Ramirez L."/>
            <person name="Alfaro M."/>
            <person name="Sun H."/>
            <person name="Tritt A."/>
            <person name="Yoshinaga Y."/>
            <person name="Zwiers L.-H."/>
            <person name="Turgeon B."/>
            <person name="Goodwin S."/>
            <person name="Spatafora J."/>
            <person name="Crous P."/>
            <person name="Grigoriev I."/>
        </authorList>
    </citation>
    <scope>NUCLEOTIDE SEQUENCE [LARGE SCALE GENOMIC DNA]</scope>
    <source>
        <strain evidence="3">CBS 304.66</strain>
    </source>
</reference>
<protein>
    <submittedName>
        <fullName evidence="2">Uncharacterized protein</fullName>
    </submittedName>
</protein>
<keyword evidence="1" id="KW-1133">Transmembrane helix</keyword>
<evidence type="ECO:0000256" key="1">
    <source>
        <dbReference type="SAM" id="Phobius"/>
    </source>
</evidence>
<keyword evidence="3" id="KW-1185">Reference proteome</keyword>
<feature type="transmembrane region" description="Helical" evidence="1">
    <location>
        <begin position="170"/>
        <end position="188"/>
    </location>
</feature>
<organism evidence="2 3">
    <name type="scientific">Lojkania enalia</name>
    <dbReference type="NCBI Taxonomy" id="147567"/>
    <lineage>
        <taxon>Eukaryota</taxon>
        <taxon>Fungi</taxon>
        <taxon>Dikarya</taxon>
        <taxon>Ascomycota</taxon>
        <taxon>Pezizomycotina</taxon>
        <taxon>Dothideomycetes</taxon>
        <taxon>Pleosporomycetidae</taxon>
        <taxon>Pleosporales</taxon>
        <taxon>Pleosporales incertae sedis</taxon>
        <taxon>Lojkania</taxon>
    </lineage>
</organism>
<feature type="transmembrane region" description="Helical" evidence="1">
    <location>
        <begin position="83"/>
        <end position="107"/>
    </location>
</feature>
<keyword evidence="1" id="KW-0812">Transmembrane</keyword>
<name>A0A9P4JXI8_9PLEO</name>
<dbReference type="OrthoDB" id="3748943at2759"/>
<evidence type="ECO:0000313" key="2">
    <source>
        <dbReference type="EMBL" id="KAF2258261.1"/>
    </source>
</evidence>
<evidence type="ECO:0000313" key="3">
    <source>
        <dbReference type="Proteomes" id="UP000800093"/>
    </source>
</evidence>
<dbReference type="AlphaFoldDB" id="A0A9P4JXI8"/>
<sequence>MPSRSLLPTYKIATALTTDRWVNKGFKSARTSKCQNPRQRWPEIEAVIQVIFRVIALLLHIAAGAIVLYNADVFDALPFECYAAISYCLSVTVVEIASLTAPPLPCWPHRRFPRLPSSWLTLVEFIAIAMVVYSMFYLLQPLDIEDHSCPKETCIQPDEVLFLKAYGCQMSTLVIHIGFFCMSLTHWLKRKVPQWMDYWGI</sequence>
<dbReference type="EMBL" id="ML986774">
    <property type="protein sequence ID" value="KAF2258261.1"/>
    <property type="molecule type" value="Genomic_DNA"/>
</dbReference>